<dbReference type="PROSITE" id="PS50275">
    <property type="entry name" value="SAC"/>
    <property type="match status" value="1"/>
</dbReference>
<evidence type="ECO:0000256" key="4">
    <source>
        <dbReference type="ARBA" id="ARBA00009678"/>
    </source>
</evidence>
<dbReference type="Pfam" id="PF08952">
    <property type="entry name" value="DUF1866"/>
    <property type="match status" value="1"/>
</dbReference>
<feature type="domain" description="SAC" evidence="19">
    <location>
        <begin position="119"/>
        <end position="450"/>
    </location>
</feature>
<evidence type="ECO:0000256" key="3">
    <source>
        <dbReference type="ARBA" id="ARBA00008943"/>
    </source>
</evidence>
<keyword evidence="21" id="KW-1185">Reference proteome</keyword>
<dbReference type="InterPro" id="IPR012677">
    <property type="entry name" value="Nucleotide-bd_a/b_plait_sf"/>
</dbReference>
<dbReference type="InterPro" id="IPR002013">
    <property type="entry name" value="SAC_dom"/>
</dbReference>
<dbReference type="GO" id="GO:0048471">
    <property type="term" value="C:perinuclear region of cytoplasm"/>
    <property type="evidence" value="ECO:0007669"/>
    <property type="project" value="UniProtKB-SubCell"/>
</dbReference>
<evidence type="ECO:0000256" key="17">
    <source>
        <dbReference type="SAM" id="MobiDB-lite"/>
    </source>
</evidence>
<name>A0A3Q0RMZ2_AMPCI</name>
<dbReference type="InterPro" id="IPR015047">
    <property type="entry name" value="SYNJ1/2_RRM"/>
</dbReference>
<comment type="similarity">
    <text evidence="3">Belongs to the synaptojanin family.</text>
</comment>
<keyword evidence="8" id="KW-0597">Phosphoprotein</keyword>
<evidence type="ECO:0000256" key="14">
    <source>
        <dbReference type="ARBA" id="ARBA00062418"/>
    </source>
</evidence>
<accession>A0A3Q0RMZ2</accession>
<dbReference type="GO" id="GO:0046856">
    <property type="term" value="P:phosphatidylinositol dephosphorylation"/>
    <property type="evidence" value="ECO:0007669"/>
    <property type="project" value="InterPro"/>
</dbReference>
<evidence type="ECO:0000256" key="7">
    <source>
        <dbReference type="ARBA" id="ARBA00022490"/>
    </source>
</evidence>
<dbReference type="GO" id="GO:0003723">
    <property type="term" value="F:RNA binding"/>
    <property type="evidence" value="ECO:0007669"/>
    <property type="project" value="UniProtKB-KW"/>
</dbReference>
<comment type="subunit">
    <text evidence="14">Interacts with ASH/GRB2. Interacts with PACSIN1, PACSIN2 and PACSIN3. Interacts with AMPH, SH3GL1, SH3GL2 and SH3GL3. Interacts with MYO1E (via SH3 domain). Interacts with BIN1 and DNM1. Interacts with EPS15.</text>
</comment>
<feature type="transmembrane region" description="Helical" evidence="18">
    <location>
        <begin position="1141"/>
        <end position="1161"/>
    </location>
</feature>
<evidence type="ECO:0000256" key="15">
    <source>
        <dbReference type="ARBA" id="ARBA00071146"/>
    </source>
</evidence>
<evidence type="ECO:0000256" key="9">
    <source>
        <dbReference type="ARBA" id="ARBA00022583"/>
    </source>
</evidence>
<protein>
    <recommendedName>
        <fullName evidence="15">Synaptojanin-1</fullName>
        <ecNumber evidence="5">3.1.3.36</ecNumber>
    </recommendedName>
    <alternativeName>
        <fullName evidence="16">Synaptic inositol 1,4,5-trisphosphate 5-phosphatase 1</fullName>
    </alternativeName>
</protein>
<dbReference type="GO" id="GO:0048488">
    <property type="term" value="P:synaptic vesicle endocytosis"/>
    <property type="evidence" value="ECO:0007669"/>
    <property type="project" value="TreeGrafter"/>
</dbReference>
<evidence type="ECO:0000256" key="5">
    <source>
        <dbReference type="ARBA" id="ARBA00013044"/>
    </source>
</evidence>
<dbReference type="PANTHER" id="PTHR11200:SF257">
    <property type="entry name" value="PHOSPHOINOSITIDE 5-PHOSPHATASE"/>
    <property type="match status" value="1"/>
</dbReference>
<dbReference type="Pfam" id="PF02383">
    <property type="entry name" value="Syja_N"/>
    <property type="match status" value="1"/>
</dbReference>
<feature type="compositionally biased region" description="Pro residues" evidence="17">
    <location>
        <begin position="1260"/>
        <end position="1272"/>
    </location>
</feature>
<feature type="compositionally biased region" description="Pro residues" evidence="17">
    <location>
        <begin position="1108"/>
        <end position="1130"/>
    </location>
</feature>
<evidence type="ECO:0000259" key="19">
    <source>
        <dbReference type="PROSITE" id="PS50275"/>
    </source>
</evidence>
<dbReference type="FunFam" id="3.30.70.330:FF:000076">
    <property type="entry name" value="Synaptojanin-1 isoform 1"/>
    <property type="match status" value="1"/>
</dbReference>
<keyword evidence="12" id="KW-0443">Lipid metabolism</keyword>
<evidence type="ECO:0000256" key="18">
    <source>
        <dbReference type="SAM" id="Phobius"/>
    </source>
</evidence>
<keyword evidence="18" id="KW-0812">Transmembrane</keyword>
<dbReference type="Pfam" id="PF22669">
    <property type="entry name" value="Exo_endo_phos2"/>
    <property type="match status" value="1"/>
</dbReference>
<dbReference type="EC" id="3.1.3.36" evidence="5"/>
<dbReference type="SUPFAM" id="SSF54928">
    <property type="entry name" value="RNA-binding domain, RBD"/>
    <property type="match status" value="1"/>
</dbReference>
<dbReference type="PRINTS" id="PR01217">
    <property type="entry name" value="PRICHEXTENSN"/>
</dbReference>
<feature type="compositionally biased region" description="Low complexity" evidence="17">
    <location>
        <begin position="1273"/>
        <end position="1303"/>
    </location>
</feature>
<keyword evidence="11" id="KW-0694">RNA-binding</keyword>
<organism evidence="20 21">
    <name type="scientific">Amphilophus citrinellus</name>
    <name type="common">Midas cichlid</name>
    <name type="synonym">Cichlasoma citrinellum</name>
    <dbReference type="NCBI Taxonomy" id="61819"/>
    <lineage>
        <taxon>Eukaryota</taxon>
        <taxon>Metazoa</taxon>
        <taxon>Chordata</taxon>
        <taxon>Craniata</taxon>
        <taxon>Vertebrata</taxon>
        <taxon>Euteleostomi</taxon>
        <taxon>Actinopterygii</taxon>
        <taxon>Neopterygii</taxon>
        <taxon>Teleostei</taxon>
        <taxon>Neoteleostei</taxon>
        <taxon>Acanthomorphata</taxon>
        <taxon>Ovalentaria</taxon>
        <taxon>Cichlomorphae</taxon>
        <taxon>Cichliformes</taxon>
        <taxon>Cichlidae</taxon>
        <taxon>New World cichlids</taxon>
        <taxon>Cichlasomatinae</taxon>
        <taxon>Heroini</taxon>
        <taxon>Amphilophus</taxon>
    </lineage>
</organism>
<evidence type="ECO:0000313" key="20">
    <source>
        <dbReference type="Ensembl" id="ENSACIP00000011687.1"/>
    </source>
</evidence>
<evidence type="ECO:0000256" key="6">
    <source>
        <dbReference type="ARBA" id="ARBA00022481"/>
    </source>
</evidence>
<feature type="compositionally biased region" description="Pro residues" evidence="17">
    <location>
        <begin position="1242"/>
        <end position="1252"/>
    </location>
</feature>
<dbReference type="SUPFAM" id="SSF56219">
    <property type="entry name" value="DNase I-like"/>
    <property type="match status" value="1"/>
</dbReference>
<evidence type="ECO:0000256" key="13">
    <source>
        <dbReference type="ARBA" id="ARBA00053493"/>
    </source>
</evidence>
<evidence type="ECO:0000256" key="8">
    <source>
        <dbReference type="ARBA" id="ARBA00022553"/>
    </source>
</evidence>
<keyword evidence="18" id="KW-1133">Transmembrane helix</keyword>
<dbReference type="GO" id="GO:0098793">
    <property type="term" value="C:presynapse"/>
    <property type="evidence" value="ECO:0007669"/>
    <property type="project" value="GOC"/>
</dbReference>
<dbReference type="InterPro" id="IPR046985">
    <property type="entry name" value="IP5"/>
</dbReference>
<evidence type="ECO:0000313" key="21">
    <source>
        <dbReference type="Proteomes" id="UP000261340"/>
    </source>
</evidence>
<comment type="catalytic activity">
    <reaction evidence="1">
        <text>a 1,2-diacyl-sn-glycero-3-phospho-(1D-myo-inositol-4,5-bisphosphate) + H2O = a 1,2-diacyl-sn-glycero-3-phospho-(1D-myo-inositol 4-phosphate) + phosphate</text>
        <dbReference type="Rhea" id="RHEA:22764"/>
        <dbReference type="ChEBI" id="CHEBI:15377"/>
        <dbReference type="ChEBI" id="CHEBI:43474"/>
        <dbReference type="ChEBI" id="CHEBI:58178"/>
        <dbReference type="ChEBI" id="CHEBI:58456"/>
        <dbReference type="EC" id="3.1.3.36"/>
    </reaction>
</comment>
<dbReference type="InterPro" id="IPR035979">
    <property type="entry name" value="RBD_domain_sf"/>
</dbReference>
<keyword evidence="9" id="KW-0254">Endocytosis</keyword>
<comment type="subcellular location">
    <subcellularLocation>
        <location evidence="2">Cytoplasm</location>
        <location evidence="2">Perinuclear region</location>
    </subcellularLocation>
</comment>
<sequence>MAFSKGYRIYHKLDPPPYSVIVETRTKEECLMFESGAVAVLSSAEKEAIKNTYAKIVDAYGILGVLRLNLGDSMLHSLVVVTGCSSVGKVQDSEVFRVTQTDFISLKNDPGDEERISEVRKVLNSGHFYFAWSSTGVSMDLSLNAHRRIIEDTTDNRYFWNQSLHLHLKHYGVNCDDWLLRLMCGGVEIRTIYAGHKQAKACIFSRLSSERAGTRFNVRGTNDDGQVANFVETEQVKFCCCVQKKSVKGVLLQLNENRHPNGLAENPHLVGSHRVKLSRGFEANAPAFERHFTALRRLYGKQVIINLLGSKEGEHMLSKAFQSHLKASEHASAVKMVNFDYHQNVKGGKADKLHSVLKPQLSKFIEECGFFYSSAENGILRTQGGTMRTNCLDCLDRTNSVQAFFALEMLPKQLEQMGLTEKPQLVARFQEVFRTMWSANGDSISKIYAGTGALDGKAKAGKLKDGARSVTRTIQNNFFDSSKQEAIDILRLGSTLNSDLADKARALLTTSSLYVTEPVLQSASPRVLLGMCQNYHKYTRPKQIRVCIGTWNVNGGKQFRSIAFRNQTLNDWLLDAPKKAGHPEFQDSKANPIDIFAIGFEEMVELNAGNIVSASTTNQKLWAAELQKNISRDHKYVLLASEQLVGVCLFVFIRPQHAPFIRDVAVDTVKTGMGGATGNKGGVAIRLLFHTTSICFVCSHFAAGQSQVKERNDDYNEITRRLSFPMGRLLYSHDYVFWCGDFNYRISLPNEEVKDLIKQQNWDALTAGDQLVDQKNAGLIFRGFIEGKLDFAPTYKYDLFSEDYDTSEKCRTPAWTDRILWKRRKWNFDKTAEEMNVVGGASSSRDSDDDPECTWSPGTLKYYGRAELKTSDHRPVVALIDVDILEVDPEARHQVYKDVIARQGPPDGTILVSLCTSGPDDYFDDALIDELLDKFSNFGEVILIRFVEEKMWVTFLEGYSALAALSLSASTVLGKVIDIRLKSPGWIKSLEDEMSVERICGSIPTSASSTLLAEDTDMGDDDYDMEGDVDEEVEEILPQHLQPGAGSAPGSSPLPSPRSSPCPSPTHGEPAAPSRPSRGAQPSRPSQGPPVDFQPGAPTAQGLEPKRPPPPRPNAPPARPAPPQRPPPPSGKTSEFTTFDLSSFFFCLFFLFLFTFSFFILQNIPPRAGVISVPPQSRPTPPSHPGAPRPIPEVHPGAPRPIPDTHPGAPRPVPSAQTKPTDLPLGPPLAAPPAMKAQVPSPIQPPMQPQPAAPSAQSQLPPPMQPTLPAPLQPQQATAPKAEGPSAAPAAAVPAGPQQGLASPKPPPRSRSSHALPPDAAKSETAPAAQVVANFLYIKLLSTEQTLM</sequence>
<reference evidence="20" key="1">
    <citation type="submission" date="2025-08" db="UniProtKB">
        <authorList>
            <consortium name="Ensembl"/>
        </authorList>
    </citation>
    <scope>IDENTIFICATION</scope>
</reference>
<dbReference type="FunFam" id="3.60.10.10:FF:000003">
    <property type="entry name" value="Synaptojanin-1 isoform 1"/>
    <property type="match status" value="1"/>
</dbReference>
<evidence type="ECO:0000256" key="1">
    <source>
        <dbReference type="ARBA" id="ARBA00001786"/>
    </source>
</evidence>
<proteinExistence type="inferred from homology"/>
<feature type="region of interest" description="Disordered" evidence="17">
    <location>
        <begin position="1041"/>
        <end position="1134"/>
    </location>
</feature>
<dbReference type="InterPro" id="IPR036691">
    <property type="entry name" value="Endo/exonu/phosph_ase_sf"/>
</dbReference>
<dbReference type="PANTHER" id="PTHR11200">
    <property type="entry name" value="INOSITOL 5-PHOSPHATASE"/>
    <property type="match status" value="1"/>
</dbReference>
<keyword evidence="18" id="KW-0472">Membrane</keyword>
<comment type="similarity">
    <text evidence="4">In the central section; belongs to the inositol 1,4,5-trisphosphate 5-phosphatase family.</text>
</comment>
<keyword evidence="6" id="KW-0488">Methylation</keyword>
<keyword evidence="10" id="KW-0378">Hydrolase</keyword>
<dbReference type="GeneTree" id="ENSGT00940000157964"/>
<dbReference type="GO" id="GO:0017124">
    <property type="term" value="F:SH3 domain binding"/>
    <property type="evidence" value="ECO:0007669"/>
    <property type="project" value="TreeGrafter"/>
</dbReference>
<feature type="compositionally biased region" description="Pro residues" evidence="17">
    <location>
        <begin position="1176"/>
        <end position="1213"/>
    </location>
</feature>
<dbReference type="SMART" id="SM01165">
    <property type="entry name" value="DUF1866"/>
    <property type="match status" value="1"/>
</dbReference>
<keyword evidence="7" id="KW-0963">Cytoplasm</keyword>
<dbReference type="Ensembl" id="ENSACIT00000012018.1">
    <property type="protein sequence ID" value="ENSACIP00000011687.1"/>
    <property type="gene ID" value="ENSACIG00000008857.1"/>
</dbReference>
<reference evidence="20" key="2">
    <citation type="submission" date="2025-09" db="UniProtKB">
        <authorList>
            <consortium name="Ensembl"/>
        </authorList>
    </citation>
    <scope>IDENTIFICATION</scope>
</reference>
<evidence type="ECO:0000256" key="11">
    <source>
        <dbReference type="ARBA" id="ARBA00022884"/>
    </source>
</evidence>
<feature type="compositionally biased region" description="Pro residues" evidence="17">
    <location>
        <begin position="1052"/>
        <end position="1064"/>
    </location>
</feature>
<evidence type="ECO:0000256" key="10">
    <source>
        <dbReference type="ARBA" id="ARBA00022801"/>
    </source>
</evidence>
<dbReference type="SMART" id="SM00128">
    <property type="entry name" value="IPPc"/>
    <property type="match status" value="1"/>
</dbReference>
<dbReference type="InterPro" id="IPR000300">
    <property type="entry name" value="IPPc"/>
</dbReference>
<evidence type="ECO:0000256" key="16">
    <source>
        <dbReference type="ARBA" id="ARBA00077888"/>
    </source>
</evidence>
<dbReference type="Gene3D" id="3.30.70.330">
    <property type="match status" value="1"/>
</dbReference>
<comment type="function">
    <text evidence="13">Phosphatase that acts on various phosphoinositides, including phosphatidylinositol 4-phosphate, phosphatidylinositol (4,5)-bisphosphate and phosphatidylinositol (3,4,5)-trisphosphate. Has a role in clathrin-mediated endocytosis. Hydrolyzes PIP2 bound to actin regulatory proteins resulting in the rearrangement of actin filaments downstream of tyrosine kinase and ASH/GRB2.</text>
</comment>
<evidence type="ECO:0000256" key="2">
    <source>
        <dbReference type="ARBA" id="ARBA00004556"/>
    </source>
</evidence>
<dbReference type="Gene3D" id="3.60.10.10">
    <property type="entry name" value="Endonuclease/exonuclease/phosphatase"/>
    <property type="match status" value="1"/>
</dbReference>
<dbReference type="Proteomes" id="UP000261340">
    <property type="component" value="Unplaced"/>
</dbReference>
<dbReference type="GO" id="GO:0004439">
    <property type="term" value="F:phosphatidylinositol-4,5-bisphosphate 5-phosphatase activity"/>
    <property type="evidence" value="ECO:0007669"/>
    <property type="project" value="UniProtKB-EC"/>
</dbReference>
<feature type="region of interest" description="Disordered" evidence="17">
    <location>
        <begin position="1172"/>
        <end position="1328"/>
    </location>
</feature>
<evidence type="ECO:0000256" key="12">
    <source>
        <dbReference type="ARBA" id="ARBA00023098"/>
    </source>
</evidence>